<dbReference type="Gene3D" id="3.20.20.150">
    <property type="entry name" value="Divalent-metal-dependent TIM barrel enzymes"/>
    <property type="match status" value="1"/>
</dbReference>
<proteinExistence type="predicted"/>
<feature type="domain" description="Xylose isomerase-like TIM barrel" evidence="1">
    <location>
        <begin position="25"/>
        <end position="251"/>
    </location>
</feature>
<protein>
    <submittedName>
        <fullName evidence="2">Sugar phosphate isomerase/epimerase</fullName>
    </submittedName>
</protein>
<dbReference type="AlphaFoldDB" id="A0A559KC28"/>
<dbReference type="PANTHER" id="PTHR12110">
    <property type="entry name" value="HYDROXYPYRUVATE ISOMERASE"/>
    <property type="match status" value="1"/>
</dbReference>
<dbReference type="GO" id="GO:0016853">
    <property type="term" value="F:isomerase activity"/>
    <property type="evidence" value="ECO:0007669"/>
    <property type="project" value="UniProtKB-KW"/>
</dbReference>
<dbReference type="Proteomes" id="UP000317036">
    <property type="component" value="Unassembled WGS sequence"/>
</dbReference>
<sequence>MRRMGIGLQMYTLRNETAADFAGTLRQVVELGYEGVEFAGYGGLAAEELKALLQELNLKAIGAHVSLKNLRENLQGEIDYLKTIGGTYLICPFVAVEERDVESWKRLFPFFQEIGAEARKQGLVFAYHNHAFEFEVNVGDEFVFDAMYSQTTPEAVQVEMDVCWVQFAGQDPLAYIPRYAGRLPLLHLKDFTKDEEGKMKTLEVGTGDVQLQGVIAAASDAGVEWLIVEQDHCYQNPPLQSVSNSLNWVKQNYLSQLA</sequence>
<dbReference type="InterPro" id="IPR050312">
    <property type="entry name" value="IolE/XylAMocC-like"/>
</dbReference>
<dbReference type="RefSeq" id="WP_144846685.1">
    <property type="nucleotide sequence ID" value="NZ_VNJI01000012.1"/>
</dbReference>
<keyword evidence="3" id="KW-1185">Reference proteome</keyword>
<keyword evidence="2" id="KW-0413">Isomerase</keyword>
<dbReference type="SUPFAM" id="SSF51658">
    <property type="entry name" value="Xylose isomerase-like"/>
    <property type="match status" value="1"/>
</dbReference>
<dbReference type="PANTHER" id="PTHR12110:SF41">
    <property type="entry name" value="INOSOSE DEHYDRATASE"/>
    <property type="match status" value="1"/>
</dbReference>
<accession>A0A559KC28</accession>
<dbReference type="InterPro" id="IPR013022">
    <property type="entry name" value="Xyl_isomerase-like_TIM-brl"/>
</dbReference>
<reference evidence="2 3" key="1">
    <citation type="submission" date="2019-07" db="EMBL/GenBank/DDBJ databases">
        <authorList>
            <person name="Kim J."/>
        </authorList>
    </citation>
    <scope>NUCLEOTIDE SEQUENCE [LARGE SCALE GENOMIC DNA]</scope>
    <source>
        <strain evidence="2 3">JC52</strain>
    </source>
</reference>
<name>A0A559KC28_9BACL</name>
<comment type="caution">
    <text evidence="2">The sequence shown here is derived from an EMBL/GenBank/DDBJ whole genome shotgun (WGS) entry which is preliminary data.</text>
</comment>
<dbReference type="EMBL" id="VNJI01000012">
    <property type="protein sequence ID" value="TVY09677.1"/>
    <property type="molecule type" value="Genomic_DNA"/>
</dbReference>
<evidence type="ECO:0000313" key="2">
    <source>
        <dbReference type="EMBL" id="TVY09677.1"/>
    </source>
</evidence>
<evidence type="ECO:0000313" key="3">
    <source>
        <dbReference type="Proteomes" id="UP000317036"/>
    </source>
</evidence>
<dbReference type="OrthoDB" id="9798407at2"/>
<organism evidence="2 3">
    <name type="scientific">Paenibacillus cremeus</name>
    <dbReference type="NCBI Taxonomy" id="2163881"/>
    <lineage>
        <taxon>Bacteria</taxon>
        <taxon>Bacillati</taxon>
        <taxon>Bacillota</taxon>
        <taxon>Bacilli</taxon>
        <taxon>Bacillales</taxon>
        <taxon>Paenibacillaceae</taxon>
        <taxon>Paenibacillus</taxon>
    </lineage>
</organism>
<gene>
    <name evidence="2" type="ORF">FPZ49_11580</name>
</gene>
<evidence type="ECO:0000259" key="1">
    <source>
        <dbReference type="Pfam" id="PF01261"/>
    </source>
</evidence>
<dbReference type="Pfam" id="PF01261">
    <property type="entry name" value="AP_endonuc_2"/>
    <property type="match status" value="1"/>
</dbReference>
<dbReference type="InterPro" id="IPR036237">
    <property type="entry name" value="Xyl_isomerase-like_sf"/>
</dbReference>